<evidence type="ECO:0000256" key="8">
    <source>
        <dbReference type="ARBA" id="ARBA00023277"/>
    </source>
</evidence>
<dbReference type="RefSeq" id="WP_186880178.1">
    <property type="nucleotide sequence ID" value="NZ_JACOGG010000003.1"/>
</dbReference>
<evidence type="ECO:0000256" key="7">
    <source>
        <dbReference type="ARBA" id="ARBA00023270"/>
    </source>
</evidence>
<comment type="catalytic activity">
    <reaction evidence="1">
        <text>2-dehydro-3-deoxy-6-phospho-D-gluconate = D-glyceraldehyde 3-phosphate + pyruvate</text>
        <dbReference type="Rhea" id="RHEA:17089"/>
        <dbReference type="ChEBI" id="CHEBI:15361"/>
        <dbReference type="ChEBI" id="CHEBI:57569"/>
        <dbReference type="ChEBI" id="CHEBI:59776"/>
        <dbReference type="EC" id="4.1.2.14"/>
    </reaction>
</comment>
<evidence type="ECO:0000256" key="1">
    <source>
        <dbReference type="ARBA" id="ARBA00000654"/>
    </source>
</evidence>
<sequence length="220" mass="22743">MMSHTNNSQAKLQNIIEQLAQLRVLPILVTDDVDQAIRCVTTLAQHGLPAVEITLRTPNAMQVLREVVRACPDVTVGAGTILTPAQLDAVKETGAAFGISPGITPVLAKAAAESDLPYFPGVGSASDLMLALEHGFSVVKLFPSDIVGSTKMAKALGGPFPDVRFCLTGGVTVETTPALLQQSNVLCVGGSWMCPANLIQAGDWDAIGKLASAAAAAAKA</sequence>
<evidence type="ECO:0000256" key="2">
    <source>
        <dbReference type="ARBA" id="ARBA00004736"/>
    </source>
</evidence>
<dbReference type="NCBIfam" id="TIGR01182">
    <property type="entry name" value="eda"/>
    <property type="match status" value="1"/>
</dbReference>
<dbReference type="SUPFAM" id="SSF51569">
    <property type="entry name" value="Aldolase"/>
    <property type="match status" value="1"/>
</dbReference>
<evidence type="ECO:0000256" key="5">
    <source>
        <dbReference type="ARBA" id="ARBA00013063"/>
    </source>
</evidence>
<evidence type="ECO:0000256" key="3">
    <source>
        <dbReference type="ARBA" id="ARBA00006906"/>
    </source>
</evidence>
<evidence type="ECO:0000256" key="4">
    <source>
        <dbReference type="ARBA" id="ARBA00011233"/>
    </source>
</evidence>
<comment type="pathway">
    <text evidence="2">Carbohydrate acid metabolism; 2-dehydro-3-deoxy-D-gluconate degradation; D-glyceraldehyde 3-phosphate and pyruvate from 2-dehydro-3-deoxy-D-gluconate: step 2/2.</text>
</comment>
<organism evidence="9 10">
    <name type="scientific">Undibacterium rugosum</name>
    <dbReference type="NCBI Taxonomy" id="2762291"/>
    <lineage>
        <taxon>Bacteria</taxon>
        <taxon>Pseudomonadati</taxon>
        <taxon>Pseudomonadota</taxon>
        <taxon>Betaproteobacteria</taxon>
        <taxon>Burkholderiales</taxon>
        <taxon>Oxalobacteraceae</taxon>
        <taxon>Undibacterium</taxon>
    </lineage>
</organism>
<protein>
    <recommendedName>
        <fullName evidence="5">2-dehydro-3-deoxy-phosphogluconate aldolase</fullName>
        <ecNumber evidence="5">4.1.2.14</ecNumber>
    </recommendedName>
</protein>
<dbReference type="InterPro" id="IPR013785">
    <property type="entry name" value="Aldolase_TIM"/>
</dbReference>
<comment type="subunit">
    <text evidence="4">Homotrimer.</text>
</comment>
<dbReference type="Gene3D" id="3.20.20.70">
    <property type="entry name" value="Aldolase class I"/>
    <property type="match status" value="1"/>
</dbReference>
<evidence type="ECO:0000313" key="9">
    <source>
        <dbReference type="EMBL" id="MBC3934567.1"/>
    </source>
</evidence>
<keyword evidence="10" id="KW-1185">Reference proteome</keyword>
<dbReference type="EC" id="4.1.2.14" evidence="5"/>
<evidence type="ECO:0000313" key="10">
    <source>
        <dbReference type="Proteomes" id="UP000612361"/>
    </source>
</evidence>
<dbReference type="InterPro" id="IPR031337">
    <property type="entry name" value="KDPG/KHG_AS_1"/>
</dbReference>
<proteinExistence type="inferred from homology"/>
<dbReference type="PROSITE" id="PS00160">
    <property type="entry name" value="ALDOLASE_KDPG_KHG_2"/>
    <property type="match status" value="1"/>
</dbReference>
<accession>A0A923KUT2</accession>
<name>A0A923KUT2_9BURK</name>
<dbReference type="PANTHER" id="PTHR30246">
    <property type="entry name" value="2-KETO-3-DEOXY-6-PHOSPHOGLUCONATE ALDOLASE"/>
    <property type="match status" value="1"/>
</dbReference>
<reference evidence="9" key="1">
    <citation type="submission" date="2020-08" db="EMBL/GenBank/DDBJ databases">
        <title>Novel species isolated from subtropical streams in China.</title>
        <authorList>
            <person name="Lu H."/>
        </authorList>
    </citation>
    <scope>NUCLEOTIDE SEQUENCE</scope>
    <source>
        <strain evidence="9">CY7W</strain>
    </source>
</reference>
<dbReference type="GO" id="GO:0008675">
    <property type="term" value="F:2-dehydro-3-deoxy-phosphogluconate aldolase activity"/>
    <property type="evidence" value="ECO:0007669"/>
    <property type="project" value="UniProtKB-EC"/>
</dbReference>
<comment type="similarity">
    <text evidence="3">Belongs to the KHG/KDPG aldolase family.</text>
</comment>
<dbReference type="PANTHER" id="PTHR30246:SF1">
    <property type="entry name" value="2-DEHYDRO-3-DEOXY-6-PHOSPHOGALACTONATE ALDOLASE-RELATED"/>
    <property type="match status" value="1"/>
</dbReference>
<dbReference type="EMBL" id="JACOGG010000003">
    <property type="protein sequence ID" value="MBC3934567.1"/>
    <property type="molecule type" value="Genomic_DNA"/>
</dbReference>
<keyword evidence="6 9" id="KW-0456">Lyase</keyword>
<dbReference type="CDD" id="cd00452">
    <property type="entry name" value="KDPG_aldolase"/>
    <property type="match status" value="1"/>
</dbReference>
<dbReference type="InterPro" id="IPR031338">
    <property type="entry name" value="KDPG/KHG_AS_2"/>
</dbReference>
<dbReference type="Pfam" id="PF01081">
    <property type="entry name" value="Aldolase"/>
    <property type="match status" value="1"/>
</dbReference>
<dbReference type="PROSITE" id="PS00159">
    <property type="entry name" value="ALDOLASE_KDPG_KHG_1"/>
    <property type="match status" value="1"/>
</dbReference>
<keyword evidence="7" id="KW-0704">Schiff base</keyword>
<gene>
    <name evidence="9" type="primary">eda</name>
    <name evidence="9" type="ORF">H8K47_04280</name>
</gene>
<dbReference type="Proteomes" id="UP000612361">
    <property type="component" value="Unassembled WGS sequence"/>
</dbReference>
<keyword evidence="8" id="KW-0119">Carbohydrate metabolism</keyword>
<evidence type="ECO:0000256" key="6">
    <source>
        <dbReference type="ARBA" id="ARBA00023239"/>
    </source>
</evidence>
<comment type="caution">
    <text evidence="9">The sequence shown here is derived from an EMBL/GenBank/DDBJ whole genome shotgun (WGS) entry which is preliminary data.</text>
</comment>
<dbReference type="InterPro" id="IPR000887">
    <property type="entry name" value="Aldlse_KDPG_KHG"/>
</dbReference>
<dbReference type="AlphaFoldDB" id="A0A923KUT2"/>